<dbReference type="EMBL" id="JBHTHR010000631">
    <property type="protein sequence ID" value="MFD0802878.1"/>
    <property type="molecule type" value="Genomic_DNA"/>
</dbReference>
<feature type="region of interest" description="Disordered" evidence="1">
    <location>
        <begin position="130"/>
        <end position="203"/>
    </location>
</feature>
<comment type="caution">
    <text evidence="2">The sequence shown here is derived from an EMBL/GenBank/DDBJ whole genome shotgun (WGS) entry which is preliminary data.</text>
</comment>
<name>A0ABW3BHM5_9ACTN</name>
<evidence type="ECO:0000313" key="2">
    <source>
        <dbReference type="EMBL" id="MFD0802878.1"/>
    </source>
</evidence>
<organism evidence="2 3">
    <name type="scientific">Streptomonospora algeriensis</name>
    <dbReference type="NCBI Taxonomy" id="995084"/>
    <lineage>
        <taxon>Bacteria</taxon>
        <taxon>Bacillati</taxon>
        <taxon>Actinomycetota</taxon>
        <taxon>Actinomycetes</taxon>
        <taxon>Streptosporangiales</taxon>
        <taxon>Nocardiopsidaceae</taxon>
        <taxon>Streptomonospora</taxon>
    </lineage>
</organism>
<evidence type="ECO:0000313" key="3">
    <source>
        <dbReference type="Proteomes" id="UP001596956"/>
    </source>
</evidence>
<protein>
    <submittedName>
        <fullName evidence="2">Uncharacterized protein</fullName>
    </submittedName>
</protein>
<accession>A0ABW3BHM5</accession>
<keyword evidence="3" id="KW-1185">Reference proteome</keyword>
<evidence type="ECO:0000256" key="1">
    <source>
        <dbReference type="SAM" id="MobiDB-lite"/>
    </source>
</evidence>
<feature type="non-terminal residue" evidence="2">
    <location>
        <position position="203"/>
    </location>
</feature>
<gene>
    <name evidence="2" type="ORF">ACFQZU_16340</name>
</gene>
<dbReference type="Proteomes" id="UP001596956">
    <property type="component" value="Unassembled WGS sequence"/>
</dbReference>
<sequence>MPSGKRLPPTRFPLPMRLAAAIPLGTLFAGSGLVGLPAPAAAVSDPAAPVLSFSPATATIAPGKVVDAVLSIDPGDAGGTVCLYDLTVDGTFTPDSGIRGTTPPAAVAISGQPKKSADVHAAITYTEVDEGAECPKEPEQVTTAATAAPLAVAVEESTPPPTESPTGSPEPSAEPTPSPTDSAEPSPEPSDTPTHSPEPTAEP</sequence>
<proteinExistence type="predicted"/>
<feature type="compositionally biased region" description="Low complexity" evidence="1">
    <location>
        <begin position="141"/>
        <end position="157"/>
    </location>
</feature>
<reference evidence="3" key="1">
    <citation type="journal article" date="2019" name="Int. J. Syst. Evol. Microbiol.">
        <title>The Global Catalogue of Microorganisms (GCM) 10K type strain sequencing project: providing services to taxonomists for standard genome sequencing and annotation.</title>
        <authorList>
            <consortium name="The Broad Institute Genomics Platform"/>
            <consortium name="The Broad Institute Genome Sequencing Center for Infectious Disease"/>
            <person name="Wu L."/>
            <person name="Ma J."/>
        </authorList>
    </citation>
    <scope>NUCLEOTIDE SEQUENCE [LARGE SCALE GENOMIC DNA]</scope>
    <source>
        <strain evidence="3">CCUG 63369</strain>
    </source>
</reference>